<evidence type="ECO:0000256" key="1">
    <source>
        <dbReference type="SAM" id="MobiDB-lite"/>
    </source>
</evidence>
<reference evidence="3 4" key="1">
    <citation type="submission" date="2019-06" db="EMBL/GenBank/DDBJ databases">
        <title>Draft genome sequence of the filamentous fungus Phialemoniopsis curvata isolated from diesel fuel.</title>
        <authorList>
            <person name="Varaljay V.A."/>
            <person name="Lyon W.J."/>
            <person name="Crouch A.L."/>
            <person name="Drake C.E."/>
            <person name="Hollomon J.M."/>
            <person name="Nadeau L.J."/>
            <person name="Nunn H.S."/>
            <person name="Stevenson B.S."/>
            <person name="Bojanowski C.L."/>
            <person name="Crookes-Goodson W.J."/>
        </authorList>
    </citation>
    <scope>NUCLEOTIDE SEQUENCE [LARGE SCALE GENOMIC DNA]</scope>
    <source>
        <strain evidence="3 4">D216</strain>
    </source>
</reference>
<dbReference type="Proteomes" id="UP000319257">
    <property type="component" value="Unassembled WGS sequence"/>
</dbReference>
<name>A0A507BB28_9PEZI</name>
<evidence type="ECO:0000313" key="4">
    <source>
        <dbReference type="Proteomes" id="UP000319257"/>
    </source>
</evidence>
<feature type="compositionally biased region" description="Low complexity" evidence="1">
    <location>
        <begin position="668"/>
        <end position="689"/>
    </location>
</feature>
<feature type="region of interest" description="Disordered" evidence="1">
    <location>
        <begin position="60"/>
        <end position="191"/>
    </location>
</feature>
<gene>
    <name evidence="3" type="ORF">E0L32_005271</name>
</gene>
<dbReference type="InParanoid" id="A0A507BB28"/>
<dbReference type="RefSeq" id="XP_030996290.1">
    <property type="nucleotide sequence ID" value="XM_031139774.1"/>
</dbReference>
<dbReference type="AlphaFoldDB" id="A0A507BB28"/>
<dbReference type="EMBL" id="SKBQ01000027">
    <property type="protein sequence ID" value="TPX14579.1"/>
    <property type="molecule type" value="Genomic_DNA"/>
</dbReference>
<feature type="compositionally biased region" description="Low complexity" evidence="1">
    <location>
        <begin position="263"/>
        <end position="273"/>
    </location>
</feature>
<feature type="region of interest" description="Disordered" evidence="1">
    <location>
        <begin position="644"/>
        <end position="689"/>
    </location>
</feature>
<organism evidence="3 4">
    <name type="scientific">Thyridium curvatum</name>
    <dbReference type="NCBI Taxonomy" id="1093900"/>
    <lineage>
        <taxon>Eukaryota</taxon>
        <taxon>Fungi</taxon>
        <taxon>Dikarya</taxon>
        <taxon>Ascomycota</taxon>
        <taxon>Pezizomycotina</taxon>
        <taxon>Sordariomycetes</taxon>
        <taxon>Sordariomycetidae</taxon>
        <taxon>Thyridiales</taxon>
        <taxon>Thyridiaceae</taxon>
        <taxon>Thyridium</taxon>
    </lineage>
</organism>
<accession>A0A507BB28</accession>
<dbReference type="GeneID" id="41972718"/>
<dbReference type="OrthoDB" id="5426982at2759"/>
<proteinExistence type="predicted"/>
<evidence type="ECO:0000256" key="2">
    <source>
        <dbReference type="SAM" id="SignalP"/>
    </source>
</evidence>
<evidence type="ECO:0000313" key="3">
    <source>
        <dbReference type="EMBL" id="TPX14579.1"/>
    </source>
</evidence>
<sequence length="827" mass="89421">MQMLLPLLLNFYIGGLANLANLVAHQVMARDLTSNFFAHGPRPADGPAWALISLSNRASPASQPEAAPLETKANPPSVSPPKHQPASHAGQSIPDSHARRPPILHPVRGPSPEAGPPERRKQGSLMHANPKMESSVSSPVSTSHTSYRASPSALMRRMSRPDAVASRVNKRTARSGSLSTAGSHHVAGGALRRSRATLVSSSSSRLSSSCLPFSLVSRSRLLSTIAALYDEAVAMTAHPYHEPQDRDPPSSFARRVGCFRATTASSASSPDSSKQSRRTFTDEEKEKQSQCSKDSPCAPCLSSAVKGFERRVLSFCYCVRTKFVDVNIFQGDGLEQMMSTAHPLAHKISTLATSDPHLNGEAIDETIGRWLTQPDFSVQSGSLVGLLCSRQLFASLRATVDDDFAHDFRNFLLSTSLGHNRWADRSLGHADLCSVGQISGYRIFGRLDRILTPQFLGRFPNDRDAHRALFLVVLGLILGLGYTTELTTGSPSFPHERLLSADLQRSPTLWLAMKEHLCQMLAHHLIFLGSMLGIKLETAVEQRTIESAADRWSKMESFVWGSVVPASGAADAAAAADAKMSPPAPGGGHHHHHRRHVEPSSLVPVAVPELHTFGQMDANPDYYADAVEVPPMDVNVDYYAATAAEDPSPPYQTSREVGLDDTQPQPQPQHLLPLESTTPRTTPGSMATTTMMMPPMAPAPLQDANPDYYASTAEFSSLSQAPAFLPAFTPFPTFGETSVDYGAGYGGAIGGADYPPAKGELHLPQPVIYTHETNTFFPTAEDAFFRKSKRRSVWVVRPLESGTGPVGMVNVHARFNVGQNEGIGLFV</sequence>
<feature type="compositionally biased region" description="Basic and acidic residues" evidence="1">
    <location>
        <begin position="279"/>
        <end position="288"/>
    </location>
</feature>
<keyword evidence="4" id="KW-1185">Reference proteome</keyword>
<protein>
    <submittedName>
        <fullName evidence="3">Uncharacterized protein</fullName>
    </submittedName>
</protein>
<feature type="compositionally biased region" description="Low complexity" evidence="1">
    <location>
        <begin position="134"/>
        <end position="146"/>
    </location>
</feature>
<comment type="caution">
    <text evidence="3">The sequence shown here is derived from an EMBL/GenBank/DDBJ whole genome shotgun (WGS) entry which is preliminary data.</text>
</comment>
<keyword evidence="2" id="KW-0732">Signal</keyword>
<feature type="signal peptide" evidence="2">
    <location>
        <begin position="1"/>
        <end position="17"/>
    </location>
</feature>
<feature type="chain" id="PRO_5021236730" evidence="2">
    <location>
        <begin position="18"/>
        <end position="827"/>
    </location>
</feature>
<feature type="region of interest" description="Disordered" evidence="1">
    <location>
        <begin position="263"/>
        <end position="296"/>
    </location>
</feature>
<feature type="region of interest" description="Disordered" evidence="1">
    <location>
        <begin position="574"/>
        <end position="597"/>
    </location>
</feature>